<dbReference type="Gene3D" id="3.40.50.720">
    <property type="entry name" value="NAD(P)-binding Rossmann-like Domain"/>
    <property type="match status" value="1"/>
</dbReference>
<sequence length="66" mass="6288">MAVVTGGASGVGLSTAQRLAREGAKAAAEGIRASGAEAQGLALDALNGESAHTLVNEAVRTAAGPS</sequence>
<evidence type="ECO:0008006" key="3">
    <source>
        <dbReference type="Google" id="ProtNLM"/>
    </source>
</evidence>
<organism evidence="1 2">
    <name type="scientific">Deinococcus radiophilus</name>
    <dbReference type="NCBI Taxonomy" id="32062"/>
    <lineage>
        <taxon>Bacteria</taxon>
        <taxon>Thermotogati</taxon>
        <taxon>Deinococcota</taxon>
        <taxon>Deinococci</taxon>
        <taxon>Deinococcales</taxon>
        <taxon>Deinococcaceae</taxon>
        <taxon>Deinococcus</taxon>
    </lineage>
</organism>
<dbReference type="Proteomes" id="UP000277766">
    <property type="component" value="Unassembled WGS sequence"/>
</dbReference>
<dbReference type="SUPFAM" id="SSF51735">
    <property type="entry name" value="NAD(P)-binding Rossmann-fold domains"/>
    <property type="match status" value="1"/>
</dbReference>
<reference evidence="1 2" key="1">
    <citation type="submission" date="2018-12" db="EMBL/GenBank/DDBJ databases">
        <title>Deinococcus radiophilus ATCC 27603 genome sequencing and assembly.</title>
        <authorList>
            <person name="Maclea K.S."/>
            <person name="Maynard C.R."/>
        </authorList>
    </citation>
    <scope>NUCLEOTIDE SEQUENCE [LARGE SCALE GENOMIC DNA]</scope>
    <source>
        <strain evidence="1 2">ATCC 27603</strain>
    </source>
</reference>
<evidence type="ECO:0000313" key="2">
    <source>
        <dbReference type="Proteomes" id="UP000277766"/>
    </source>
</evidence>
<dbReference type="AlphaFoldDB" id="A0A3S0I2S2"/>
<dbReference type="OrthoDB" id="9789398at2"/>
<name>A0A3S0I2S2_9DEIO</name>
<gene>
    <name evidence="1" type="ORF">EJ104_08825</name>
</gene>
<comment type="caution">
    <text evidence="1">The sequence shown here is derived from an EMBL/GenBank/DDBJ whole genome shotgun (WGS) entry which is preliminary data.</text>
</comment>
<keyword evidence="2" id="KW-1185">Reference proteome</keyword>
<dbReference type="RefSeq" id="WP_126352362.1">
    <property type="nucleotide sequence ID" value="NZ_CP086381.1"/>
</dbReference>
<dbReference type="InterPro" id="IPR036291">
    <property type="entry name" value="NAD(P)-bd_dom_sf"/>
</dbReference>
<protein>
    <recommendedName>
        <fullName evidence="3">SDR family NAD(P)-dependent oxidoreductase</fullName>
    </recommendedName>
</protein>
<accession>A0A3S0I2S2</accession>
<proteinExistence type="predicted"/>
<dbReference type="EMBL" id="RXPE01000018">
    <property type="protein sequence ID" value="RTR26089.1"/>
    <property type="molecule type" value="Genomic_DNA"/>
</dbReference>
<evidence type="ECO:0000313" key="1">
    <source>
        <dbReference type="EMBL" id="RTR26089.1"/>
    </source>
</evidence>